<organism evidence="2 3">
    <name type="scientific">Triticum turgidum subsp. durum</name>
    <name type="common">Durum wheat</name>
    <name type="synonym">Triticum durum</name>
    <dbReference type="NCBI Taxonomy" id="4567"/>
    <lineage>
        <taxon>Eukaryota</taxon>
        <taxon>Viridiplantae</taxon>
        <taxon>Streptophyta</taxon>
        <taxon>Embryophyta</taxon>
        <taxon>Tracheophyta</taxon>
        <taxon>Spermatophyta</taxon>
        <taxon>Magnoliopsida</taxon>
        <taxon>Liliopsida</taxon>
        <taxon>Poales</taxon>
        <taxon>Poaceae</taxon>
        <taxon>BOP clade</taxon>
        <taxon>Pooideae</taxon>
        <taxon>Triticodae</taxon>
        <taxon>Triticeae</taxon>
        <taxon>Triticinae</taxon>
        <taxon>Triticum</taxon>
    </lineage>
</organism>
<dbReference type="OMA" id="PRHQHAC"/>
<feature type="signal peptide" evidence="1">
    <location>
        <begin position="1"/>
        <end position="19"/>
    </location>
</feature>
<keyword evidence="3" id="KW-1185">Reference proteome</keyword>
<reference evidence="2 3" key="1">
    <citation type="submission" date="2017-09" db="EMBL/GenBank/DDBJ databases">
        <authorList>
            <consortium name="International Durum Wheat Genome Sequencing Consortium (IDWGSC)"/>
            <person name="Milanesi L."/>
        </authorList>
    </citation>
    <scope>NUCLEOTIDE SEQUENCE [LARGE SCALE GENOMIC DNA]</scope>
    <source>
        <strain evidence="3">cv. Svevo</strain>
    </source>
</reference>
<dbReference type="EMBL" id="LT934121">
    <property type="protein sequence ID" value="VAI41129.1"/>
    <property type="molecule type" value="Genomic_DNA"/>
</dbReference>
<gene>
    <name evidence="2" type="ORF">TRITD_6Av1G001090</name>
</gene>
<dbReference type="Proteomes" id="UP000324705">
    <property type="component" value="Chromosome 6A"/>
</dbReference>
<evidence type="ECO:0000256" key="1">
    <source>
        <dbReference type="SAM" id="SignalP"/>
    </source>
</evidence>
<accession>A0A9R0XQE2</accession>
<keyword evidence="1" id="KW-0732">Signal</keyword>
<name>A0A9R0XQE2_TRITD</name>
<feature type="chain" id="PRO_5040387571" description="Secreted protein" evidence="1">
    <location>
        <begin position="20"/>
        <end position="86"/>
    </location>
</feature>
<proteinExistence type="predicted"/>
<dbReference type="AlphaFoldDB" id="A0A9R0XQE2"/>
<evidence type="ECO:0008006" key="4">
    <source>
        <dbReference type="Google" id="ProtNLM"/>
    </source>
</evidence>
<protein>
    <recommendedName>
        <fullName evidence="4">Secreted protein</fullName>
    </recommendedName>
</protein>
<dbReference type="Gramene" id="TRITD6Av1G001090.1">
    <property type="protein sequence ID" value="TRITD6Av1G001090.1"/>
    <property type="gene ID" value="TRITD6Av1G001090"/>
</dbReference>
<sequence>MVTMLVLLRPLLLILYSNSYVQREPSALSHMRPRHQHACSGSARMEKAEPWHMKLRSVVPEECMVVRDIHTGEPGRFHSACWRCSR</sequence>
<evidence type="ECO:0000313" key="3">
    <source>
        <dbReference type="Proteomes" id="UP000324705"/>
    </source>
</evidence>
<evidence type="ECO:0000313" key="2">
    <source>
        <dbReference type="EMBL" id="VAI41129.1"/>
    </source>
</evidence>